<feature type="site" description="Catalytically relevant" evidence="5">
    <location>
        <position position="50"/>
    </location>
</feature>
<keyword evidence="3 6" id="KW-0129">CBS domain</keyword>
<keyword evidence="9" id="KW-0413">Isomerase</keyword>
<feature type="site" description="Catalytically relevant" evidence="5">
    <location>
        <position position="102"/>
    </location>
</feature>
<dbReference type="PROSITE" id="PS51371">
    <property type="entry name" value="CBS"/>
    <property type="match status" value="2"/>
</dbReference>
<dbReference type="GO" id="GO:0005975">
    <property type="term" value="P:carbohydrate metabolic process"/>
    <property type="evidence" value="ECO:0007669"/>
    <property type="project" value="InterPro"/>
</dbReference>
<dbReference type="InterPro" id="IPR000644">
    <property type="entry name" value="CBS_dom"/>
</dbReference>
<dbReference type="EC" id="5.3.1.13" evidence="9"/>
<evidence type="ECO:0000259" key="7">
    <source>
        <dbReference type="PROSITE" id="PS51371"/>
    </source>
</evidence>
<evidence type="ECO:0000256" key="6">
    <source>
        <dbReference type="PROSITE-ProRule" id="PRU00703"/>
    </source>
</evidence>
<feature type="domain" description="SIS" evidence="8">
    <location>
        <begin position="32"/>
        <end position="175"/>
    </location>
</feature>
<sequence>MINSVIPELLEKERSYLNHFFDNIDMEAVDAVLQELVNCKGITVFTGVGKSGLVAKKMAVTMTSTGTRALYLSPTNALHGDIGILKPDDLFIVLSKSGESDELMNLIPFIRNQGVKVVSIVSNQDSRLAKASDIVLFISPERELCPFDMAPTTSTTIQGIVGDVLAIALMRLKKVSIEDFVKSHPAGRLGKRATILVKDLMLKGDAVPVGKGDDKLVDSLVELSNKQCGCVIIVDDDRRMKGIFTDGDLRRALQKYGVDALESPLERLMTKTPRSISPNMLAYAAVKEMESNQKSPIMILPVLDEEGRVVGVVKMHDLLQAGI</sequence>
<evidence type="ECO:0000256" key="2">
    <source>
        <dbReference type="ARBA" id="ARBA00022737"/>
    </source>
</evidence>
<feature type="domain" description="CBS" evidence="7">
    <location>
        <begin position="201"/>
        <end position="261"/>
    </location>
</feature>
<evidence type="ECO:0000256" key="3">
    <source>
        <dbReference type="ARBA" id="ARBA00023122"/>
    </source>
</evidence>
<evidence type="ECO:0000313" key="9">
    <source>
        <dbReference type="EMBL" id="ADI39070.1"/>
    </source>
</evidence>
<evidence type="ECO:0000256" key="4">
    <source>
        <dbReference type="PIRNR" id="PIRNR004692"/>
    </source>
</evidence>
<dbReference type="SUPFAM" id="SSF53697">
    <property type="entry name" value="SIS domain"/>
    <property type="match status" value="1"/>
</dbReference>
<dbReference type="InterPro" id="IPR035474">
    <property type="entry name" value="SIS_Kpsf"/>
</dbReference>
<dbReference type="Pfam" id="PF01380">
    <property type="entry name" value="SIS"/>
    <property type="match status" value="1"/>
</dbReference>
<dbReference type="RefSeq" id="WP_013182774.1">
    <property type="nucleotide sequence ID" value="NC_014225.1"/>
</dbReference>
<dbReference type="NCBIfam" id="TIGR00393">
    <property type="entry name" value="kpsF"/>
    <property type="match status" value="1"/>
</dbReference>
<dbReference type="Gene3D" id="3.40.50.10490">
    <property type="entry name" value="Glucose-6-phosphate isomerase like protein, domain 1"/>
    <property type="match status" value="1"/>
</dbReference>
<accession>D6YSM5</accession>
<dbReference type="PROSITE" id="PS51464">
    <property type="entry name" value="SIS"/>
    <property type="match status" value="1"/>
</dbReference>
<dbReference type="CDD" id="cd05014">
    <property type="entry name" value="SIS_Kpsf"/>
    <property type="match status" value="1"/>
</dbReference>
<protein>
    <submittedName>
        <fullName evidence="9">Carbohydrate isomerase, KpsF/GutQ family</fullName>
        <ecNumber evidence="9">5.3.1.13</ecNumber>
    </submittedName>
</protein>
<dbReference type="Pfam" id="PF00571">
    <property type="entry name" value="CBS"/>
    <property type="match status" value="2"/>
</dbReference>
<reference evidence="9 10" key="1">
    <citation type="journal article" date="2010" name="PLoS ONE">
        <title>The Waddlia genome: a window into chlamydial biology.</title>
        <authorList>
            <person name="Bertelli C."/>
            <person name="Collyn F."/>
            <person name="Croxatto A."/>
            <person name="Ruckert C."/>
            <person name="Polkinghorne A."/>
            <person name="Kebbi-Beghdadi C."/>
            <person name="Goesmann A."/>
            <person name="Vaughan L."/>
            <person name="Greub G."/>
        </authorList>
    </citation>
    <scope>NUCLEOTIDE SEQUENCE [LARGE SCALE GENOMIC DNA]</scope>
    <source>
        <strain evidence="10">ATCC VR-1470 / WSU 86-1044</strain>
    </source>
</reference>
<dbReference type="InterPro" id="IPR046342">
    <property type="entry name" value="CBS_dom_sf"/>
</dbReference>
<evidence type="ECO:0000256" key="5">
    <source>
        <dbReference type="PIRSR" id="PIRSR004692-3"/>
    </source>
</evidence>
<dbReference type="GO" id="GO:1901135">
    <property type="term" value="P:carbohydrate derivative metabolic process"/>
    <property type="evidence" value="ECO:0007669"/>
    <property type="project" value="InterPro"/>
</dbReference>
<dbReference type="InterPro" id="IPR004800">
    <property type="entry name" value="KdsD/KpsF-type"/>
</dbReference>
<feature type="site" description="Catalytically relevant" evidence="5">
    <location>
        <position position="143"/>
    </location>
</feature>
<dbReference type="GO" id="GO:0097367">
    <property type="term" value="F:carbohydrate derivative binding"/>
    <property type="evidence" value="ECO:0007669"/>
    <property type="project" value="InterPro"/>
</dbReference>
<feature type="domain" description="CBS" evidence="7">
    <location>
        <begin position="269"/>
        <end position="323"/>
    </location>
</feature>
<dbReference type="SMART" id="SM00116">
    <property type="entry name" value="CBS"/>
    <property type="match status" value="2"/>
</dbReference>
<dbReference type="STRING" id="716544.wcw_1729"/>
<dbReference type="PANTHER" id="PTHR47476">
    <property type="match status" value="1"/>
</dbReference>
<dbReference type="InterPro" id="IPR001347">
    <property type="entry name" value="SIS_dom"/>
</dbReference>
<gene>
    <name evidence="9" type="primary">kpsF</name>
    <name evidence="9" type="ordered locus">wcw_1729</name>
</gene>
<dbReference type="OrthoDB" id="9762536at2"/>
<feature type="site" description="Catalytically relevant" evidence="5">
    <location>
        <position position="184"/>
    </location>
</feature>
<dbReference type="CDD" id="cd04604">
    <property type="entry name" value="CBS_pair_SIS_assoc"/>
    <property type="match status" value="1"/>
</dbReference>
<dbReference type="EMBL" id="CP001928">
    <property type="protein sequence ID" value="ADI39070.1"/>
    <property type="molecule type" value="Genomic_DNA"/>
</dbReference>
<dbReference type="GO" id="GO:0019146">
    <property type="term" value="F:arabinose-5-phosphate isomerase activity"/>
    <property type="evidence" value="ECO:0007669"/>
    <property type="project" value="UniProtKB-EC"/>
</dbReference>
<dbReference type="Gene3D" id="3.10.580.10">
    <property type="entry name" value="CBS-domain"/>
    <property type="match status" value="1"/>
</dbReference>
<evidence type="ECO:0000256" key="1">
    <source>
        <dbReference type="ARBA" id="ARBA00008165"/>
    </source>
</evidence>
<dbReference type="KEGG" id="wch:wcw_1729"/>
<proteinExistence type="inferred from homology"/>
<dbReference type="InterPro" id="IPR046348">
    <property type="entry name" value="SIS_dom_sf"/>
</dbReference>
<evidence type="ECO:0000259" key="8">
    <source>
        <dbReference type="PROSITE" id="PS51464"/>
    </source>
</evidence>
<comment type="similarity">
    <text evidence="1 4">Belongs to the SIS family. GutQ/KpsF subfamily.</text>
</comment>
<evidence type="ECO:0000313" key="10">
    <source>
        <dbReference type="Proteomes" id="UP000001505"/>
    </source>
</evidence>
<organism evidence="9 10">
    <name type="scientific">Waddlia chondrophila (strain ATCC VR-1470 / WSU 86-1044)</name>
    <dbReference type="NCBI Taxonomy" id="716544"/>
    <lineage>
        <taxon>Bacteria</taxon>
        <taxon>Pseudomonadati</taxon>
        <taxon>Chlamydiota</taxon>
        <taxon>Chlamydiia</taxon>
        <taxon>Parachlamydiales</taxon>
        <taxon>Waddliaceae</taxon>
        <taxon>Waddlia</taxon>
    </lineage>
</organism>
<dbReference type="PIRSF" id="PIRSF004692">
    <property type="entry name" value="KdsD_KpsF"/>
    <property type="match status" value="1"/>
</dbReference>
<dbReference type="PANTHER" id="PTHR47476:SF2">
    <property type="entry name" value="ARABINOSE 5-PHOSPHATE ISOMERASE-RELATED"/>
    <property type="match status" value="1"/>
</dbReference>
<dbReference type="Proteomes" id="UP000001505">
    <property type="component" value="Chromosome"/>
</dbReference>
<name>D6YSM5_WADCW</name>
<dbReference type="eggNOG" id="COG0794">
    <property type="taxonomic scope" value="Bacteria"/>
</dbReference>
<dbReference type="eggNOG" id="COG0517">
    <property type="taxonomic scope" value="Bacteria"/>
</dbReference>
<keyword evidence="10" id="KW-1185">Reference proteome</keyword>
<dbReference type="HOGENOM" id="CLU_040681_13_1_0"/>
<keyword evidence="2" id="KW-0677">Repeat</keyword>
<dbReference type="AlphaFoldDB" id="D6YSM5"/>